<reference evidence="1 2" key="1">
    <citation type="journal article" date="2019" name="Nat. Ecol. Evol.">
        <title>Megaphylogeny resolves global patterns of mushroom evolution.</title>
        <authorList>
            <person name="Varga T."/>
            <person name="Krizsan K."/>
            <person name="Foldi C."/>
            <person name="Dima B."/>
            <person name="Sanchez-Garcia M."/>
            <person name="Sanchez-Ramirez S."/>
            <person name="Szollosi G.J."/>
            <person name="Szarkandi J.G."/>
            <person name="Papp V."/>
            <person name="Albert L."/>
            <person name="Andreopoulos W."/>
            <person name="Angelini C."/>
            <person name="Antonin V."/>
            <person name="Barry K.W."/>
            <person name="Bougher N.L."/>
            <person name="Buchanan P."/>
            <person name="Buyck B."/>
            <person name="Bense V."/>
            <person name="Catcheside P."/>
            <person name="Chovatia M."/>
            <person name="Cooper J."/>
            <person name="Damon W."/>
            <person name="Desjardin D."/>
            <person name="Finy P."/>
            <person name="Geml J."/>
            <person name="Haridas S."/>
            <person name="Hughes K."/>
            <person name="Justo A."/>
            <person name="Karasinski D."/>
            <person name="Kautmanova I."/>
            <person name="Kiss B."/>
            <person name="Kocsube S."/>
            <person name="Kotiranta H."/>
            <person name="LaButti K.M."/>
            <person name="Lechner B.E."/>
            <person name="Liimatainen K."/>
            <person name="Lipzen A."/>
            <person name="Lukacs Z."/>
            <person name="Mihaltcheva S."/>
            <person name="Morgado L.N."/>
            <person name="Niskanen T."/>
            <person name="Noordeloos M.E."/>
            <person name="Ohm R.A."/>
            <person name="Ortiz-Santana B."/>
            <person name="Ovrebo C."/>
            <person name="Racz N."/>
            <person name="Riley R."/>
            <person name="Savchenko A."/>
            <person name="Shiryaev A."/>
            <person name="Soop K."/>
            <person name="Spirin V."/>
            <person name="Szebenyi C."/>
            <person name="Tomsovsky M."/>
            <person name="Tulloss R.E."/>
            <person name="Uehling J."/>
            <person name="Grigoriev I.V."/>
            <person name="Vagvolgyi C."/>
            <person name="Papp T."/>
            <person name="Martin F.M."/>
            <person name="Miettinen O."/>
            <person name="Hibbett D.S."/>
            <person name="Nagy L.G."/>
        </authorList>
    </citation>
    <scope>NUCLEOTIDE SEQUENCE [LARGE SCALE GENOMIC DNA]</scope>
    <source>
        <strain evidence="1 2">NL-1719</strain>
    </source>
</reference>
<dbReference type="EMBL" id="ML208744">
    <property type="protein sequence ID" value="TFK60676.1"/>
    <property type="molecule type" value="Genomic_DNA"/>
</dbReference>
<evidence type="ECO:0000313" key="1">
    <source>
        <dbReference type="EMBL" id="TFK60676.1"/>
    </source>
</evidence>
<feature type="non-terminal residue" evidence="1">
    <location>
        <position position="1"/>
    </location>
</feature>
<accession>A0ACD3A4U7</accession>
<keyword evidence="2" id="KW-1185">Reference proteome</keyword>
<name>A0ACD3A4U7_9AGAR</name>
<sequence>LIAHCRAKARILQLKEGLNANGHGQRGMKGHTIIYPQKPETLENVLPPKMDDVVNPVCVLFVGSHRPSMKWLKERGSPLWVRADRVRKVLYWLRKHNHLYKNVVIDENRLNELPSGGTLPINLESVDKNEGIDARTARYDDSTEQPEFDGIENEESSQTGGATGSDIMVDSACIADVDINAPGHEIKTAAIRHVYEQKKAFLQMPRGMEPERDFRNPHLFLNMYPTYGIGTFGDNARVSSVSLPRQAKHYFSLSDHRFQEHYSFLFAVFNVLQKRAVFTRTGIRVRTKLHMISNC</sequence>
<protein>
    <submittedName>
        <fullName evidence="1">Uncharacterized protein</fullName>
    </submittedName>
</protein>
<organism evidence="1 2">
    <name type="scientific">Pluteus cervinus</name>
    <dbReference type="NCBI Taxonomy" id="181527"/>
    <lineage>
        <taxon>Eukaryota</taxon>
        <taxon>Fungi</taxon>
        <taxon>Dikarya</taxon>
        <taxon>Basidiomycota</taxon>
        <taxon>Agaricomycotina</taxon>
        <taxon>Agaricomycetes</taxon>
        <taxon>Agaricomycetidae</taxon>
        <taxon>Agaricales</taxon>
        <taxon>Pluteineae</taxon>
        <taxon>Pluteaceae</taxon>
        <taxon>Pluteus</taxon>
    </lineage>
</organism>
<gene>
    <name evidence="1" type="ORF">BDN72DRAFT_779086</name>
</gene>
<evidence type="ECO:0000313" key="2">
    <source>
        <dbReference type="Proteomes" id="UP000308600"/>
    </source>
</evidence>
<dbReference type="Proteomes" id="UP000308600">
    <property type="component" value="Unassembled WGS sequence"/>
</dbReference>
<proteinExistence type="predicted"/>